<dbReference type="Gene3D" id="3.40.720.10">
    <property type="entry name" value="Alkaline Phosphatase, subunit A"/>
    <property type="match status" value="1"/>
</dbReference>
<dbReference type="SUPFAM" id="SSF53649">
    <property type="entry name" value="Alkaline phosphatase-like"/>
    <property type="match status" value="1"/>
</dbReference>
<dbReference type="InterPro" id="IPR050738">
    <property type="entry name" value="Sulfatase"/>
</dbReference>
<dbReference type="AlphaFoldDB" id="A0A1X7IUP2"/>
<dbReference type="OrthoDB" id="9764377at2"/>
<evidence type="ECO:0000256" key="4">
    <source>
        <dbReference type="ARBA" id="ARBA00022837"/>
    </source>
</evidence>
<dbReference type="GO" id="GO:0046872">
    <property type="term" value="F:metal ion binding"/>
    <property type="evidence" value="ECO:0007669"/>
    <property type="project" value="UniProtKB-KW"/>
</dbReference>
<evidence type="ECO:0000259" key="5">
    <source>
        <dbReference type="Pfam" id="PF00884"/>
    </source>
</evidence>
<keyword evidence="4" id="KW-0106">Calcium</keyword>
<keyword evidence="2" id="KW-0479">Metal-binding</keyword>
<gene>
    <name evidence="6" type="ORF">SAMN03080602_01053</name>
</gene>
<dbReference type="EMBL" id="FXAO01000002">
    <property type="protein sequence ID" value="SMG18266.1"/>
    <property type="molecule type" value="Genomic_DNA"/>
</dbReference>
<comment type="similarity">
    <text evidence="1">Belongs to the sulfatase family.</text>
</comment>
<reference evidence="7" key="1">
    <citation type="submission" date="2017-04" db="EMBL/GenBank/DDBJ databases">
        <authorList>
            <person name="Varghese N."/>
            <person name="Submissions S."/>
        </authorList>
    </citation>
    <scope>NUCLEOTIDE SEQUENCE [LARGE SCALE GENOMIC DNA]</scope>
    <source>
        <strain evidence="7">DSM 19835</strain>
    </source>
</reference>
<dbReference type="InterPro" id="IPR017850">
    <property type="entry name" value="Alkaline_phosphatase_core_sf"/>
</dbReference>
<evidence type="ECO:0000256" key="1">
    <source>
        <dbReference type="ARBA" id="ARBA00008779"/>
    </source>
</evidence>
<evidence type="ECO:0000313" key="6">
    <source>
        <dbReference type="EMBL" id="SMG18266.1"/>
    </source>
</evidence>
<dbReference type="Pfam" id="PF00884">
    <property type="entry name" value="Sulfatase"/>
    <property type="match status" value="1"/>
</dbReference>
<keyword evidence="7" id="KW-1185">Reference proteome</keyword>
<protein>
    <submittedName>
        <fullName evidence="6">Arylsulfatase A</fullName>
    </submittedName>
</protein>
<dbReference type="GO" id="GO:0004065">
    <property type="term" value="F:arylsulfatase activity"/>
    <property type="evidence" value="ECO:0007669"/>
    <property type="project" value="TreeGrafter"/>
</dbReference>
<dbReference type="InterPro" id="IPR024607">
    <property type="entry name" value="Sulfatase_CS"/>
</dbReference>
<organism evidence="6 7">
    <name type="scientific">Arenibacter troitsensis</name>
    <dbReference type="NCBI Taxonomy" id="188872"/>
    <lineage>
        <taxon>Bacteria</taxon>
        <taxon>Pseudomonadati</taxon>
        <taxon>Bacteroidota</taxon>
        <taxon>Flavobacteriia</taxon>
        <taxon>Flavobacteriales</taxon>
        <taxon>Flavobacteriaceae</taxon>
        <taxon>Arenibacter</taxon>
    </lineage>
</organism>
<accession>A0A1X7IUP2</accession>
<dbReference type="STRING" id="188872.SAMN03080602_01053"/>
<dbReference type="PROSITE" id="PS00149">
    <property type="entry name" value="SULFATASE_2"/>
    <property type="match status" value="1"/>
</dbReference>
<evidence type="ECO:0000313" key="7">
    <source>
        <dbReference type="Proteomes" id="UP000193420"/>
    </source>
</evidence>
<name>A0A1X7IUP2_9FLAO</name>
<sequence length="464" mass="52180">MKPNFHILIYLFSFALFSQKSHDKTNATDDRPNFVFIVADDLGYGDLSFTGSTQIKTPNIDKLAQTGIFCTQGYVSSAVCSPSRAGFLTGINQVEFGYDNNLANTQPGFDPQFLGLPIGQKTIADHLKPLGYVSGIIGKWHLGYENQFHPLKRGFDEFWGYRGGGHDYFKSNPEGKGYMAPLECNYKTPHPITYITDDKGDECVDFIKRHKNEPFFLFASFNAPHTPMQAIEADLALYGHIQDKKRQTYAAMVHRLDVNVGRIIDAIAEHDLDKNTLVVFISDNGGPIDNGSINSPYNGKKGTLLEGGVHVPFILNWPKTLPSGETYSHMVSSLDFAPTFLSLAGGNVKEHPFSGTDLMPHLMEDSNQIPHDNLMWRFTISAAIREGDYKLIRLPDRLPLLFHLPSDIAEQHNIALDNLEITRDLLEKLGNWDVSLPHPLFLEGAEWKKRQLYQYDDSYPLIQP</sequence>
<proteinExistence type="inferred from homology"/>
<evidence type="ECO:0000256" key="2">
    <source>
        <dbReference type="ARBA" id="ARBA00022723"/>
    </source>
</evidence>
<dbReference type="Gene3D" id="3.30.1120.10">
    <property type="match status" value="1"/>
</dbReference>
<dbReference type="InterPro" id="IPR000917">
    <property type="entry name" value="Sulfatase_N"/>
</dbReference>
<dbReference type="PANTHER" id="PTHR42693">
    <property type="entry name" value="ARYLSULFATASE FAMILY MEMBER"/>
    <property type="match status" value="1"/>
</dbReference>
<evidence type="ECO:0000256" key="3">
    <source>
        <dbReference type="ARBA" id="ARBA00022801"/>
    </source>
</evidence>
<dbReference type="PROSITE" id="PS00523">
    <property type="entry name" value="SULFATASE_1"/>
    <property type="match status" value="1"/>
</dbReference>
<dbReference type="Proteomes" id="UP000193420">
    <property type="component" value="Unassembled WGS sequence"/>
</dbReference>
<dbReference type="RefSeq" id="WP_085496881.1">
    <property type="nucleotide sequence ID" value="NZ_FXAO01000002.1"/>
</dbReference>
<keyword evidence="3" id="KW-0378">Hydrolase</keyword>
<feature type="domain" description="Sulfatase N-terminal" evidence="5">
    <location>
        <begin position="32"/>
        <end position="345"/>
    </location>
</feature>
<dbReference type="PANTHER" id="PTHR42693:SF53">
    <property type="entry name" value="ENDO-4-O-SULFATASE"/>
    <property type="match status" value="1"/>
</dbReference>